<dbReference type="InterPro" id="IPR016193">
    <property type="entry name" value="Cytidine_deaminase-like"/>
</dbReference>
<evidence type="ECO:0000256" key="3">
    <source>
        <dbReference type="ARBA" id="ARBA00022801"/>
    </source>
</evidence>
<dbReference type="Gene3D" id="3.40.50.300">
    <property type="entry name" value="P-loop containing nucleotide triphosphate hydrolases"/>
    <property type="match status" value="1"/>
</dbReference>
<keyword evidence="3" id="KW-0378">Hydrolase</keyword>
<evidence type="ECO:0000259" key="5">
    <source>
        <dbReference type="PROSITE" id="PS51747"/>
    </source>
</evidence>
<keyword evidence="4" id="KW-0862">Zinc</keyword>
<dbReference type="NCBIfam" id="NF041025">
    <property type="entry name" value="antiphage_deaminase"/>
    <property type="match status" value="1"/>
</dbReference>
<dbReference type="PANTHER" id="PTHR11086:SF18">
    <property type="entry name" value="DEOXYCYTIDYLATE DEAMINASE"/>
    <property type="match status" value="1"/>
</dbReference>
<dbReference type="InterPro" id="IPR015517">
    <property type="entry name" value="dCMP_deaminase-rel"/>
</dbReference>
<evidence type="ECO:0000313" key="7">
    <source>
        <dbReference type="Proteomes" id="UP000602124"/>
    </source>
</evidence>
<feature type="domain" description="CMP/dCMP-type deaminase" evidence="5">
    <location>
        <begin position="244"/>
        <end position="441"/>
    </location>
</feature>
<protein>
    <submittedName>
        <fullName evidence="6">Deoxycytidylate deaminase</fullName>
    </submittedName>
</protein>
<keyword evidence="2" id="KW-0479">Metal-binding</keyword>
<reference evidence="6" key="1">
    <citation type="submission" date="2020-12" db="EMBL/GenBank/DDBJ databases">
        <title>Devosia sp. MSA67 isolated from Mo River.</title>
        <authorList>
            <person name="Ma F."/>
            <person name="Zi Z."/>
        </authorList>
    </citation>
    <scope>NUCLEOTIDE SEQUENCE</scope>
    <source>
        <strain evidence="6">MSA67</strain>
    </source>
</reference>
<dbReference type="RefSeq" id="WP_198877203.1">
    <property type="nucleotide sequence ID" value="NZ_JAEKMH010000003.1"/>
</dbReference>
<evidence type="ECO:0000256" key="2">
    <source>
        <dbReference type="ARBA" id="ARBA00022723"/>
    </source>
</evidence>
<evidence type="ECO:0000256" key="4">
    <source>
        <dbReference type="ARBA" id="ARBA00022833"/>
    </source>
</evidence>
<comment type="similarity">
    <text evidence="1">Belongs to the cytidine and deoxycytidylate deaminase family.</text>
</comment>
<comment type="caution">
    <text evidence="6">The sequence shown here is derived from an EMBL/GenBank/DDBJ whole genome shotgun (WGS) entry which is preliminary data.</text>
</comment>
<dbReference type="GO" id="GO:0004132">
    <property type="term" value="F:dCMP deaminase activity"/>
    <property type="evidence" value="ECO:0007669"/>
    <property type="project" value="TreeGrafter"/>
</dbReference>
<accession>A0A934J1E9</accession>
<dbReference type="PROSITE" id="PS51747">
    <property type="entry name" value="CYT_DCMP_DEAMINASES_2"/>
    <property type="match status" value="1"/>
</dbReference>
<dbReference type="InterPro" id="IPR027417">
    <property type="entry name" value="P-loop_NTPase"/>
</dbReference>
<evidence type="ECO:0000256" key="1">
    <source>
        <dbReference type="ARBA" id="ARBA00006576"/>
    </source>
</evidence>
<dbReference type="Gene3D" id="3.40.140.10">
    <property type="entry name" value="Cytidine Deaminase, domain 2"/>
    <property type="match status" value="1"/>
</dbReference>
<dbReference type="EMBL" id="JAEKMH010000003">
    <property type="protein sequence ID" value="MBJ3785990.1"/>
    <property type="molecule type" value="Genomic_DNA"/>
</dbReference>
<dbReference type="AlphaFoldDB" id="A0A934J1E9"/>
<dbReference type="Pfam" id="PF00383">
    <property type="entry name" value="dCMP_cyt_deam_1"/>
    <property type="match status" value="1"/>
</dbReference>
<dbReference type="SUPFAM" id="SSF53927">
    <property type="entry name" value="Cytidine deaminase-like"/>
    <property type="match status" value="1"/>
</dbReference>
<name>A0A934J1E9_9HYPH</name>
<dbReference type="Proteomes" id="UP000602124">
    <property type="component" value="Unassembled WGS sequence"/>
</dbReference>
<gene>
    <name evidence="6" type="ORF">JEQ47_14780</name>
</gene>
<dbReference type="InterPro" id="IPR002125">
    <property type="entry name" value="CMP_dCMP_dom"/>
</dbReference>
<dbReference type="GO" id="GO:0008270">
    <property type="term" value="F:zinc ion binding"/>
    <property type="evidence" value="ECO:0007669"/>
    <property type="project" value="InterPro"/>
</dbReference>
<dbReference type="GO" id="GO:0005737">
    <property type="term" value="C:cytoplasm"/>
    <property type="evidence" value="ECO:0007669"/>
    <property type="project" value="TreeGrafter"/>
</dbReference>
<organism evidence="6 7">
    <name type="scientific">Devosia sediminis</name>
    <dbReference type="NCBI Taxonomy" id="2798801"/>
    <lineage>
        <taxon>Bacteria</taxon>
        <taxon>Pseudomonadati</taxon>
        <taxon>Pseudomonadota</taxon>
        <taxon>Alphaproteobacteria</taxon>
        <taxon>Hyphomicrobiales</taxon>
        <taxon>Devosiaceae</taxon>
        <taxon>Devosia</taxon>
    </lineage>
</organism>
<evidence type="ECO:0000313" key="6">
    <source>
        <dbReference type="EMBL" id="MBJ3785990.1"/>
    </source>
</evidence>
<sequence length="518" mass="57870">MIEESAQFPELFFGLVGPIGVDMDSVANKLRAALVAVGYLPVDIRVTELMEQIEVESAIDDSADPLKRYKSRIEYANAVREKCRNDAALAALAIQNIRDIRTATHNQNGRSPPEGTLLADLPLFRHAYIIRQFKRKEEIDLLRQAYGRKFVQISANLSQLDRVKTLSRKIATQNPNYDQKACEGFANALVEQDLDERAVDHGQRVSDVFHMGDVFVDARNEAAIERTTRRFIDALFGKNSVSPTIDEYGTYIAASAALRSLDTSRQVGAAIFSSHGEVISLGTNEVPKAGGGTYWTDSDSPHRDFDEGHDANNTNKKRVLFDTVKRLSDGGFIKSDKPITELFKDISKSAALEDALILDITEFGRMTHAEMNALTDSARLGRSTSGATLYCTTFPCHNCAKHIVAAGIQRVVFIEPYPKSKALELHYDSITLERDEGSRVLFEHFSGISPRRYRDIFEKQKRRNSDGTLREWYENQPVPRIEDKSPYYVLNEPSAILSSLAEVAAELGIVIEDESSAR</sequence>
<dbReference type="InterPro" id="IPR016192">
    <property type="entry name" value="APOBEC/CMP_deaminase_Zn-bd"/>
</dbReference>
<proteinExistence type="inferred from homology"/>
<dbReference type="PROSITE" id="PS00903">
    <property type="entry name" value="CYT_DCMP_DEAMINASES_1"/>
    <property type="match status" value="1"/>
</dbReference>
<keyword evidence="7" id="KW-1185">Reference proteome</keyword>
<dbReference type="PANTHER" id="PTHR11086">
    <property type="entry name" value="DEOXYCYTIDYLATE DEAMINASE-RELATED"/>
    <property type="match status" value="1"/>
</dbReference>